<dbReference type="GO" id="GO:0017017">
    <property type="term" value="F:MAP kinase tyrosine/serine/threonine phosphatase activity"/>
    <property type="evidence" value="ECO:0007669"/>
    <property type="project" value="TreeGrafter"/>
</dbReference>
<dbReference type="InterPro" id="IPR000340">
    <property type="entry name" value="Dual-sp_phosphatase_cat-dom"/>
</dbReference>
<dbReference type="AlphaFoldDB" id="A0A0G4HQ00"/>
<dbReference type="InterPro" id="IPR029021">
    <property type="entry name" value="Prot-tyrosine_phosphatase-like"/>
</dbReference>
<feature type="compositionally biased region" description="Gly residues" evidence="5">
    <location>
        <begin position="698"/>
        <end position="710"/>
    </location>
</feature>
<keyword evidence="3" id="KW-0378">Hydrolase</keyword>
<feature type="compositionally biased region" description="Polar residues" evidence="5">
    <location>
        <begin position="663"/>
        <end position="672"/>
    </location>
</feature>
<feature type="compositionally biased region" description="Basic and acidic residues" evidence="5">
    <location>
        <begin position="594"/>
        <end position="612"/>
    </location>
</feature>
<feature type="compositionally biased region" description="Polar residues" evidence="5">
    <location>
        <begin position="88"/>
        <end position="114"/>
    </location>
</feature>
<organism evidence="8">
    <name type="scientific">Chromera velia CCMP2878</name>
    <dbReference type="NCBI Taxonomy" id="1169474"/>
    <lineage>
        <taxon>Eukaryota</taxon>
        <taxon>Sar</taxon>
        <taxon>Alveolata</taxon>
        <taxon>Colpodellida</taxon>
        <taxon>Chromeraceae</taxon>
        <taxon>Chromera</taxon>
    </lineage>
</organism>
<feature type="region of interest" description="Disordered" evidence="5">
    <location>
        <begin position="383"/>
        <end position="438"/>
    </location>
</feature>
<dbReference type="PANTHER" id="PTHR10159:SF519">
    <property type="entry name" value="DUAL SPECIFICITY PROTEIN PHOSPHATASE MPK3"/>
    <property type="match status" value="1"/>
</dbReference>
<dbReference type="PROSITE" id="PS50056">
    <property type="entry name" value="TYR_PHOSPHATASE_2"/>
    <property type="match status" value="1"/>
</dbReference>
<feature type="compositionally biased region" description="Basic and acidic residues" evidence="5">
    <location>
        <begin position="423"/>
        <end position="434"/>
    </location>
</feature>
<feature type="region of interest" description="Disordered" evidence="5">
    <location>
        <begin position="88"/>
        <end position="131"/>
    </location>
</feature>
<evidence type="ECO:0000256" key="3">
    <source>
        <dbReference type="ARBA" id="ARBA00022801"/>
    </source>
</evidence>
<feature type="compositionally biased region" description="Low complexity" evidence="5">
    <location>
        <begin position="630"/>
        <end position="649"/>
    </location>
</feature>
<dbReference type="InterPro" id="IPR020422">
    <property type="entry name" value="TYR_PHOSPHATASE_DUAL_dom"/>
</dbReference>
<dbReference type="InterPro" id="IPR000387">
    <property type="entry name" value="Tyr_Pase_dom"/>
</dbReference>
<dbReference type="GO" id="GO:0005737">
    <property type="term" value="C:cytoplasm"/>
    <property type="evidence" value="ECO:0007669"/>
    <property type="project" value="TreeGrafter"/>
</dbReference>
<dbReference type="EMBL" id="CDMZ01003460">
    <property type="protein sequence ID" value="CEM46450.1"/>
    <property type="molecule type" value="Genomic_DNA"/>
</dbReference>
<feature type="region of interest" description="Disordered" evidence="5">
    <location>
        <begin position="458"/>
        <end position="672"/>
    </location>
</feature>
<evidence type="ECO:0000256" key="2">
    <source>
        <dbReference type="ARBA" id="ARBA00013064"/>
    </source>
</evidence>
<feature type="compositionally biased region" description="Basic and acidic residues" evidence="5">
    <location>
        <begin position="711"/>
        <end position="728"/>
    </location>
</feature>
<evidence type="ECO:0000313" key="8">
    <source>
        <dbReference type="EMBL" id="CEM46450.1"/>
    </source>
</evidence>
<dbReference type="GO" id="GO:0043409">
    <property type="term" value="P:negative regulation of MAPK cascade"/>
    <property type="evidence" value="ECO:0007669"/>
    <property type="project" value="TreeGrafter"/>
</dbReference>
<keyword evidence="4" id="KW-0904">Protein phosphatase</keyword>
<proteinExistence type="inferred from homology"/>
<dbReference type="Pfam" id="PF00782">
    <property type="entry name" value="DSPc"/>
    <property type="match status" value="1"/>
</dbReference>
<feature type="domain" description="Tyrosine-protein phosphatase" evidence="6">
    <location>
        <begin position="188"/>
        <end position="339"/>
    </location>
</feature>
<dbReference type="PROSITE" id="PS50054">
    <property type="entry name" value="TYR_PHOSPHATASE_DUAL"/>
    <property type="match status" value="1"/>
</dbReference>
<gene>
    <name evidence="8" type="ORF">Cvel_7907</name>
</gene>
<dbReference type="SMART" id="SM00195">
    <property type="entry name" value="DSPc"/>
    <property type="match status" value="1"/>
</dbReference>
<evidence type="ECO:0000259" key="6">
    <source>
        <dbReference type="PROSITE" id="PS50054"/>
    </source>
</evidence>
<dbReference type="VEuPathDB" id="CryptoDB:Cvel_7907"/>
<feature type="domain" description="Tyrosine specific protein phosphatases" evidence="7">
    <location>
        <begin position="266"/>
        <end position="318"/>
    </location>
</feature>
<accession>A0A0G4HQ00</accession>
<dbReference type="PANTHER" id="PTHR10159">
    <property type="entry name" value="DUAL SPECIFICITY PROTEIN PHOSPHATASE"/>
    <property type="match status" value="1"/>
</dbReference>
<name>A0A0G4HQ00_9ALVE</name>
<dbReference type="SUPFAM" id="SSF52799">
    <property type="entry name" value="(Phosphotyrosine protein) phosphatases II"/>
    <property type="match status" value="1"/>
</dbReference>
<dbReference type="GO" id="GO:0033550">
    <property type="term" value="F:MAP kinase tyrosine phosphatase activity"/>
    <property type="evidence" value="ECO:0007669"/>
    <property type="project" value="TreeGrafter"/>
</dbReference>
<feature type="compositionally biased region" description="Basic and acidic residues" evidence="5">
    <location>
        <begin position="527"/>
        <end position="543"/>
    </location>
</feature>
<evidence type="ECO:0000256" key="5">
    <source>
        <dbReference type="SAM" id="MobiDB-lite"/>
    </source>
</evidence>
<sequence length="767" mass="79818">MASRSVKEESVEDGFCLLSFSDGRTPSSHSSGAGVPQIRVLGAQSSPGSAQSSSFSTLAGDVNSLSTFARVCSSLYFWFWGSAQSAPASNPNKSLQQRGKGATGNSQAASSSTRGGKPPLGSPPKPVPNTVRLNAAASLPSSRGGGVAVPFVRGTSASSSSSSSTALPAPVQQMPNNKPPYHGVCSHIPVPNCTGELFVSDLVAASTARVLMSRQVSMVVCANRFLADDEGRNRLGLLVASLGVELIWVPMMDSDSQVLNFSSMGLDELHEALEQGRNVLINCRKGRSRSVAIAAAYLMLKKGYTCTGALELIRGCRPCAGPSRSFVAQLYDLEWSLQRQQRSQLFAPSSEGLVMMMKNGEGEEGMNYSESFQLQAGEMLPGDSDLHFASSCSNANEEGGEGATDTDTPMLMDPSATPQQHPAKVERERSRREEDDAPLGALMDEIRHADEDVEVQREVPLPLPASSADVSAERGCDAPTMPPAAAVSFSRGAPCETPTEENQGSSAEALPPSEETGKKQTRSPSGEGEHASAERGGLGEERSTQAAEEAGTVSDGQLALSSPDEAASPCTPVNGEDHSSRSRHRSENQSSDGGDMKDVRQMHVEAVKERDGGVCNPCWGGSVPSPIRQPAAVGSPSSSSSSAPLGSPVCEPTAAVQPGHTEPLSSTPSNCPVGTFKEGADVSSCVSGATLKEPPNEGGSGKGEGIGIGGEGREASLTEERLVDESVREGLMVKPEGKGKETEGSLLPVSLQKESGGGKVQSEVPTT</sequence>
<evidence type="ECO:0000256" key="4">
    <source>
        <dbReference type="ARBA" id="ARBA00022912"/>
    </source>
</evidence>
<feature type="region of interest" description="Disordered" evidence="5">
    <location>
        <begin position="686"/>
        <end position="767"/>
    </location>
</feature>
<protein>
    <recommendedName>
        <fullName evidence="2">protein-tyrosine-phosphatase</fullName>
        <ecNumber evidence="2">3.1.3.48</ecNumber>
    </recommendedName>
</protein>
<reference evidence="8" key="1">
    <citation type="submission" date="2014-11" db="EMBL/GenBank/DDBJ databases">
        <authorList>
            <person name="Otto D Thomas"/>
            <person name="Naeem Raeece"/>
        </authorList>
    </citation>
    <scope>NUCLEOTIDE SEQUENCE</scope>
</reference>
<dbReference type="GO" id="GO:0008330">
    <property type="term" value="F:protein tyrosine/threonine phosphatase activity"/>
    <property type="evidence" value="ECO:0007669"/>
    <property type="project" value="TreeGrafter"/>
</dbReference>
<evidence type="ECO:0000259" key="7">
    <source>
        <dbReference type="PROSITE" id="PS50056"/>
    </source>
</evidence>
<dbReference type="Gene3D" id="3.90.190.10">
    <property type="entry name" value="Protein tyrosine phosphatase superfamily"/>
    <property type="match status" value="1"/>
</dbReference>
<dbReference type="EC" id="3.1.3.48" evidence="2"/>
<comment type="similarity">
    <text evidence="1">Belongs to the protein-tyrosine phosphatase family. Non-receptor class dual specificity subfamily.</text>
</comment>
<dbReference type="CDD" id="cd14498">
    <property type="entry name" value="DSP"/>
    <property type="match status" value="1"/>
</dbReference>
<evidence type="ECO:0000256" key="1">
    <source>
        <dbReference type="ARBA" id="ARBA00008601"/>
    </source>
</evidence>